<dbReference type="CDD" id="cd06224">
    <property type="entry name" value="REM"/>
    <property type="match status" value="1"/>
</dbReference>
<feature type="compositionally biased region" description="Low complexity" evidence="3">
    <location>
        <begin position="32"/>
        <end position="42"/>
    </location>
</feature>
<dbReference type="InterPro" id="IPR036964">
    <property type="entry name" value="RASGEF_cat_dom_sf"/>
</dbReference>
<dbReference type="SUPFAM" id="SSF52540">
    <property type="entry name" value="P-loop containing nucleoside triphosphate hydrolases"/>
    <property type="match status" value="1"/>
</dbReference>
<dbReference type="SUPFAM" id="SSF48366">
    <property type="entry name" value="Ras GEF"/>
    <property type="match status" value="1"/>
</dbReference>
<feature type="region of interest" description="Disordered" evidence="3">
    <location>
        <begin position="27"/>
        <end position="238"/>
    </location>
</feature>
<dbReference type="PROSITE" id="PS50009">
    <property type="entry name" value="RASGEF_CAT"/>
    <property type="match status" value="1"/>
</dbReference>
<protein>
    <recommendedName>
        <fullName evidence="8">Ras guanyl-nucleotide exchange factor</fullName>
    </recommendedName>
</protein>
<dbReference type="PANTHER" id="PTHR23113">
    <property type="entry name" value="GUANINE NUCLEOTIDE EXCHANGE FACTOR"/>
    <property type="match status" value="1"/>
</dbReference>
<evidence type="ECO:0000256" key="3">
    <source>
        <dbReference type="SAM" id="MobiDB-lite"/>
    </source>
</evidence>
<proteinExistence type="predicted"/>
<feature type="compositionally biased region" description="Pro residues" evidence="3">
    <location>
        <begin position="226"/>
        <end position="238"/>
    </location>
</feature>
<dbReference type="Proteomes" id="UP001642482">
    <property type="component" value="Unassembled WGS sequence"/>
</dbReference>
<evidence type="ECO:0000256" key="2">
    <source>
        <dbReference type="PROSITE-ProRule" id="PRU00168"/>
    </source>
</evidence>
<reference evidence="6 7" key="1">
    <citation type="submission" date="2024-01" db="EMBL/GenBank/DDBJ databases">
        <authorList>
            <person name="Allen C."/>
            <person name="Tagirdzhanova G."/>
        </authorList>
    </citation>
    <scope>NUCLEOTIDE SEQUENCE [LARGE SCALE GENOMIC DNA]</scope>
</reference>
<feature type="compositionally biased region" description="Low complexity" evidence="3">
    <location>
        <begin position="156"/>
        <end position="171"/>
    </location>
</feature>
<evidence type="ECO:0000259" key="4">
    <source>
        <dbReference type="PROSITE" id="PS50009"/>
    </source>
</evidence>
<dbReference type="Gene3D" id="1.10.840.10">
    <property type="entry name" value="Ras guanine-nucleotide exchange factors catalytic domain"/>
    <property type="match status" value="1"/>
</dbReference>
<feature type="compositionally biased region" description="Pro residues" evidence="3">
    <location>
        <begin position="91"/>
        <end position="101"/>
    </location>
</feature>
<evidence type="ECO:0008006" key="8">
    <source>
        <dbReference type="Google" id="ProtNLM"/>
    </source>
</evidence>
<feature type="compositionally biased region" description="Low complexity" evidence="3">
    <location>
        <begin position="479"/>
        <end position="516"/>
    </location>
</feature>
<comment type="caution">
    <text evidence="6">The sequence shown here is derived from an EMBL/GenBank/DDBJ whole genome shotgun (WGS) entry which is preliminary data.</text>
</comment>
<dbReference type="Gene3D" id="3.40.50.300">
    <property type="entry name" value="P-loop containing nucleotide triphosphate hydrolases"/>
    <property type="match status" value="1"/>
</dbReference>
<sequence length="1148" mass="125446">MSSSNQHRTRTHTLPDDRALFLLGKVSRRKSASSLPAAAAAATRRRTPSSSIPGVVPSNIAAASAASASSSSLPPPPPPPVASAATAPTTPSAPSPAPPTIGPWSGTFLDAGPDADADSDDADDDFYDAPEPASDSDVDPISASLPELRQRNAPRSQSVSQTTQSQASQQTKALPYLPPDEQAPSSLPPPPPSTNVRDSFISILDDPFFQRYHTPSTDWFGDDGPLPGPSTPSLPPDPAVLASVAIAASSRAGTNTADADKSKSDAKDKSRNDKSAWPPPRRESLTVNDHGLWPPPPKKMETVNIAVIGADGVGKSSFIQRAMRLPKPPTTGITGMRLDVDGKPFIVTMIELDLEHFDVDASLKIRWPKNISGNMVPHVDGALMLYDVMNKESIRDLPPTVSALHNSSLPTILVATKCDNPESSRQINADGLATVFPSILTDFKTSANVPGNTRDCLQAIVLAAVYNRKGAEKSDSHRTSYSSSSATTANTTASTVNTSTTATTAPTRRRAASSAAHLDTPPDSVNGRPLSGEQGSGKHSRASSDLSLLRGGPTNPNDREGYYRSQNTRSPRVEYPNSPQLVNSSFGAEMTDEHSSQSVQGMLRSTGVRLDAGQDSFLDIEESDAESLRYADDIPILQRNDETLFDKPAKPAGTPFDGLVERLLTAPMTRADTNFADVFLCLYRKFAAPHELLEAIITSLNKTWEDKSFHFLERTATQFRYIEVIARWVSLYPGDFARPASRKLLESLIRRLADEPIFTLSAQQIRDHLENDVAEDDDTWWAKSDDPPADESTTSGPGATPASGPEREAHPSDSMRSLTLEDSRSSDRPSSENGSGGVGLGAGVSSLSSGLSSGRGLSHFQFHSYEDYEREAATMVPMGTLPLNKFRYHIFMDMDSNEVADEITRIDWIMFSSIRIRDLVRHVSLSAQEKGRCRSLKNMNRMISHFNHVARWVSNMILIRDKAKHRAPCLQKFMVIALRLRQLRNYNGLAAVLAGINGTAIHRLAQTRALVDPDIQKRFARLVLLMSTQKSHFTYRLAWENSPLPRIPFMPLHRRDLVSAEEGSRTFVGPQNDRINWKKFEVLGEVLLPIMKSQGTPYPNLKKHQPSREMILDCRMPMDEEEIYQRSVQVEPAGGAADLKKKFPWLPK</sequence>
<feature type="domain" description="Ras-GEF" evidence="4">
    <location>
        <begin position="895"/>
        <end position="1133"/>
    </location>
</feature>
<name>A0ABP0C5Z7_9PEZI</name>
<organism evidence="6 7">
    <name type="scientific">Sporothrix eucalyptigena</name>
    <dbReference type="NCBI Taxonomy" id="1812306"/>
    <lineage>
        <taxon>Eukaryota</taxon>
        <taxon>Fungi</taxon>
        <taxon>Dikarya</taxon>
        <taxon>Ascomycota</taxon>
        <taxon>Pezizomycotina</taxon>
        <taxon>Sordariomycetes</taxon>
        <taxon>Sordariomycetidae</taxon>
        <taxon>Ophiostomatales</taxon>
        <taxon>Ophiostomataceae</taxon>
        <taxon>Sporothrix</taxon>
    </lineage>
</organism>
<dbReference type="InterPro" id="IPR008937">
    <property type="entry name" value="Ras-like_GEF"/>
</dbReference>
<feature type="region of interest" description="Disordered" evidence="3">
    <location>
        <begin position="250"/>
        <end position="298"/>
    </location>
</feature>
<feature type="compositionally biased region" description="Basic and acidic residues" evidence="3">
    <location>
        <begin position="258"/>
        <end position="284"/>
    </location>
</feature>
<dbReference type="InterPro" id="IPR000651">
    <property type="entry name" value="Ras-like_Gua-exchang_fac_N"/>
</dbReference>
<gene>
    <name evidence="6" type="ORF">SEUCBS140593_006305</name>
</gene>
<keyword evidence="7" id="KW-1185">Reference proteome</keyword>
<feature type="region of interest" description="Disordered" evidence="3">
    <location>
        <begin position="776"/>
        <end position="841"/>
    </location>
</feature>
<dbReference type="InterPro" id="IPR001895">
    <property type="entry name" value="RASGEF_cat_dom"/>
</dbReference>
<dbReference type="Pfam" id="PF00618">
    <property type="entry name" value="RasGEF_N"/>
    <property type="match status" value="1"/>
</dbReference>
<evidence type="ECO:0000256" key="1">
    <source>
        <dbReference type="ARBA" id="ARBA00022658"/>
    </source>
</evidence>
<accession>A0ABP0C5Z7</accession>
<feature type="compositionally biased region" description="Basic and acidic residues" evidence="3">
    <location>
        <begin position="469"/>
        <end position="478"/>
    </location>
</feature>
<dbReference type="InterPro" id="IPR027417">
    <property type="entry name" value="P-loop_NTPase"/>
</dbReference>
<feature type="compositionally biased region" description="Acidic residues" evidence="3">
    <location>
        <begin position="113"/>
        <end position="138"/>
    </location>
</feature>
<dbReference type="CDD" id="cd00882">
    <property type="entry name" value="Ras_like_GTPase"/>
    <property type="match status" value="1"/>
</dbReference>
<dbReference type="PANTHER" id="PTHR23113:SF348">
    <property type="entry name" value="GUANYL-NUCLEOTIDE EXCHANGE FACTOR RASGEF, PUTATIVE (AFU_ORTHOLOGUE AFUA_1G04700)-RELATED"/>
    <property type="match status" value="1"/>
</dbReference>
<dbReference type="PROSITE" id="PS50212">
    <property type="entry name" value="RASGEF_NTER"/>
    <property type="match status" value="1"/>
</dbReference>
<keyword evidence="1 2" id="KW-0344">Guanine-nucleotide releasing factor</keyword>
<dbReference type="InterPro" id="IPR023578">
    <property type="entry name" value="Ras_GEF_dom_sf"/>
</dbReference>
<evidence type="ECO:0000313" key="6">
    <source>
        <dbReference type="EMBL" id="CAK7226641.1"/>
    </source>
</evidence>
<feature type="domain" description="N-terminal Ras-GEF" evidence="5">
    <location>
        <begin position="647"/>
        <end position="773"/>
    </location>
</feature>
<dbReference type="Pfam" id="PF00617">
    <property type="entry name" value="RasGEF"/>
    <property type="match status" value="1"/>
</dbReference>
<dbReference type="SMART" id="SM00147">
    <property type="entry name" value="RasGEF"/>
    <property type="match status" value="1"/>
</dbReference>
<evidence type="ECO:0000259" key="5">
    <source>
        <dbReference type="PROSITE" id="PS50212"/>
    </source>
</evidence>
<feature type="compositionally biased region" description="Low complexity" evidence="3">
    <location>
        <begin position="61"/>
        <end position="72"/>
    </location>
</feature>
<evidence type="ECO:0000313" key="7">
    <source>
        <dbReference type="Proteomes" id="UP001642482"/>
    </source>
</evidence>
<feature type="compositionally biased region" description="Basic and acidic residues" evidence="3">
    <location>
        <begin position="805"/>
        <end position="830"/>
    </location>
</feature>
<dbReference type="Gene3D" id="1.20.870.10">
    <property type="entry name" value="Son of sevenless (SoS) protein Chain: S domain 1"/>
    <property type="match status" value="1"/>
</dbReference>
<feature type="compositionally biased region" description="Polar residues" evidence="3">
    <location>
        <begin position="577"/>
        <end position="586"/>
    </location>
</feature>
<dbReference type="EMBL" id="CAWUHD010000067">
    <property type="protein sequence ID" value="CAK7226641.1"/>
    <property type="molecule type" value="Genomic_DNA"/>
</dbReference>
<feature type="region of interest" description="Disordered" evidence="3">
    <location>
        <begin position="469"/>
        <end position="588"/>
    </location>
</feature>